<organism evidence="2 3">
    <name type="scientific">Ruminiclostridium sufflavum DSM 19573</name>
    <dbReference type="NCBI Taxonomy" id="1121337"/>
    <lineage>
        <taxon>Bacteria</taxon>
        <taxon>Bacillati</taxon>
        <taxon>Bacillota</taxon>
        <taxon>Clostridia</taxon>
        <taxon>Eubacteriales</taxon>
        <taxon>Oscillospiraceae</taxon>
        <taxon>Ruminiclostridium</taxon>
    </lineage>
</organism>
<dbReference type="PANTHER" id="PTHR35024:SF4">
    <property type="entry name" value="POLYMER-FORMING CYTOSKELETAL PROTEIN"/>
    <property type="match status" value="1"/>
</dbReference>
<name>A0A318XN02_9FIRM</name>
<accession>A0A318XN02</accession>
<comment type="caution">
    <text evidence="2">The sequence shown here is derived from an EMBL/GenBank/DDBJ whole genome shotgun (WGS) entry which is preliminary data.</text>
</comment>
<reference evidence="2 3" key="1">
    <citation type="submission" date="2018-06" db="EMBL/GenBank/DDBJ databases">
        <title>Genomic Encyclopedia of Type Strains, Phase I: the one thousand microbial genomes (KMG-I) project.</title>
        <authorList>
            <person name="Kyrpides N."/>
        </authorList>
    </citation>
    <scope>NUCLEOTIDE SEQUENCE [LARGE SCALE GENOMIC DNA]</scope>
    <source>
        <strain evidence="2 3">DSM 19573</strain>
    </source>
</reference>
<dbReference type="PANTHER" id="PTHR35024">
    <property type="entry name" value="HYPOTHETICAL CYTOSOLIC PROTEIN"/>
    <property type="match status" value="1"/>
</dbReference>
<dbReference type="RefSeq" id="WP_110460686.1">
    <property type="nucleotide sequence ID" value="NZ_QKMR01000003.1"/>
</dbReference>
<evidence type="ECO:0000313" key="3">
    <source>
        <dbReference type="Proteomes" id="UP000248132"/>
    </source>
</evidence>
<dbReference type="Proteomes" id="UP000248132">
    <property type="component" value="Unassembled WGS sequence"/>
</dbReference>
<keyword evidence="3" id="KW-1185">Reference proteome</keyword>
<comment type="similarity">
    <text evidence="1">Belongs to the bactofilin family.</text>
</comment>
<dbReference type="Pfam" id="PF04519">
    <property type="entry name" value="Bactofilin"/>
    <property type="match status" value="1"/>
</dbReference>
<dbReference type="InterPro" id="IPR007607">
    <property type="entry name" value="BacA/B"/>
</dbReference>
<protein>
    <submittedName>
        <fullName evidence="2">Cytoskeletal protein CcmA (Bactofilin family)</fullName>
    </submittedName>
</protein>
<evidence type="ECO:0000256" key="1">
    <source>
        <dbReference type="ARBA" id="ARBA00044755"/>
    </source>
</evidence>
<proteinExistence type="inferred from homology"/>
<dbReference type="OrthoDB" id="9802488at2"/>
<dbReference type="AlphaFoldDB" id="A0A318XN02"/>
<dbReference type="EMBL" id="QKMR01000003">
    <property type="protein sequence ID" value="PYG89387.1"/>
    <property type="molecule type" value="Genomic_DNA"/>
</dbReference>
<sequence>MFNRQTDFEKATFDTLIGSNTDLIGDINSKGIIRIDGKVTGNISVQGDLFIGEAAYIKGNVTASNIHIAGSIDGDVSSSGLLKLLSTAKLIGDIQVKTFICDEGSIFDGNCKMLENQSSKSILMGKKKEYKKSSAIDEEQSEN</sequence>
<gene>
    <name evidence="2" type="ORF">LY28_00606</name>
</gene>
<evidence type="ECO:0000313" key="2">
    <source>
        <dbReference type="EMBL" id="PYG89387.1"/>
    </source>
</evidence>